<comment type="caution">
    <text evidence="6">Lacks conserved residue(s) required for the propagation of feature annotation.</text>
</comment>
<protein>
    <recommendedName>
        <fullName evidence="1 6">Shikimate dehydrogenase (NADP(+))</fullName>
        <shortName evidence="6">SDH</shortName>
        <ecNumber evidence="1 6">1.1.1.25</ecNumber>
    </recommendedName>
</protein>
<keyword evidence="2 6" id="KW-0028">Amino-acid biosynthesis</keyword>
<gene>
    <name evidence="6" type="primary">aroE</name>
    <name evidence="10" type="ORF">NTE_01954</name>
</gene>
<evidence type="ECO:0000259" key="9">
    <source>
        <dbReference type="Pfam" id="PF18317"/>
    </source>
</evidence>
<evidence type="ECO:0000313" key="11">
    <source>
        <dbReference type="Proteomes" id="UP000028194"/>
    </source>
</evidence>
<dbReference type="GO" id="GO:0009073">
    <property type="term" value="P:aromatic amino acid family biosynthetic process"/>
    <property type="evidence" value="ECO:0007669"/>
    <property type="project" value="UniProtKB-KW"/>
</dbReference>
<sequence>MMTGERAPAKTYCIIGDPISHSLSPGMQNAAFSALGLNCTYISFRVPAPDLKESIDSLRAINVAGFNVTIPHKVAVIKYLDELDVTAKKAGAVNTVNNIEGILKGYNTDIAGFIEPLRRREFDFGITILLLGAGGAARAIIAALSEEKKTGRVIIANRDQAKAKELARIAGDLGIQCETIALEDAVQVSPEAGLIVNATSIGLDNEPSPIDSDHIKKGSLVYDIVYRPVVTDLLEQAKFAQAHVVYGYEMLLEQGAKAFEIWTGLPAPRDVMKKNLLGIFGEPT</sequence>
<dbReference type="EC" id="1.1.1.25" evidence="1 6"/>
<dbReference type="InterPro" id="IPR011342">
    <property type="entry name" value="Shikimate_DH"/>
</dbReference>
<evidence type="ECO:0000256" key="6">
    <source>
        <dbReference type="HAMAP-Rule" id="MF_00222"/>
    </source>
</evidence>
<comment type="function">
    <text evidence="6">Involved in the biosynthesis of the chorismate, which leads to the biosynthesis of aromatic amino acids. Catalyzes the reversible NADPH linked reduction of 3-dehydroshikimate (DHSA) to yield shikimate (SA).</text>
</comment>
<reference evidence="10 11" key="1">
    <citation type="journal article" date="2014" name="PLoS ONE">
        <title>Genome Sequence of Candidatus Nitrososphaera evergladensis from Group I.1b Enriched from Everglades Soil Reveals Novel Genomic Features of the Ammonia-Oxidizing Archaea.</title>
        <authorList>
            <person name="Zhalnina K.V."/>
            <person name="Dias R."/>
            <person name="Leonard M.T."/>
            <person name="Dorr de Quadros P."/>
            <person name="Camargo F.A."/>
            <person name="Drew J.C."/>
            <person name="Farmerie W.G."/>
            <person name="Daroub S.H."/>
            <person name="Triplett E.W."/>
        </authorList>
    </citation>
    <scope>NUCLEOTIDE SEQUENCE [LARGE SCALE GENOMIC DNA]</scope>
    <source>
        <strain evidence="10 11">SR1</strain>
    </source>
</reference>
<feature type="binding site" evidence="6">
    <location>
        <position position="109"/>
    </location>
    <ligand>
        <name>shikimate</name>
        <dbReference type="ChEBI" id="CHEBI:36208"/>
    </ligand>
</feature>
<evidence type="ECO:0000256" key="2">
    <source>
        <dbReference type="ARBA" id="ARBA00022605"/>
    </source>
</evidence>
<feature type="binding site" evidence="6">
    <location>
        <begin position="22"/>
        <end position="24"/>
    </location>
    <ligand>
        <name>shikimate</name>
        <dbReference type="ChEBI" id="CHEBI:36208"/>
    </ligand>
</feature>
<dbReference type="RefSeq" id="WP_226986927.1">
    <property type="nucleotide sequence ID" value="NZ_CP007174.1"/>
</dbReference>
<dbReference type="HOGENOM" id="CLU_044063_4_1_2"/>
<dbReference type="Gene3D" id="3.40.50.10860">
    <property type="entry name" value="Leucine Dehydrogenase, chain A, domain 1"/>
    <property type="match status" value="1"/>
</dbReference>
<dbReference type="AlphaFoldDB" id="A0A075MT81"/>
<dbReference type="GO" id="GO:0004764">
    <property type="term" value="F:shikimate 3-dehydrogenase (NADP+) activity"/>
    <property type="evidence" value="ECO:0007669"/>
    <property type="project" value="UniProtKB-UniRule"/>
</dbReference>
<keyword evidence="11" id="KW-1185">Reference proteome</keyword>
<dbReference type="Proteomes" id="UP000028194">
    <property type="component" value="Chromosome"/>
</dbReference>
<evidence type="ECO:0000259" key="8">
    <source>
        <dbReference type="Pfam" id="PF08501"/>
    </source>
</evidence>
<evidence type="ECO:0000256" key="5">
    <source>
        <dbReference type="ARBA" id="ARBA00023141"/>
    </source>
</evidence>
<evidence type="ECO:0000256" key="4">
    <source>
        <dbReference type="ARBA" id="ARBA00023002"/>
    </source>
</evidence>
<name>A0A075MT81_9ARCH</name>
<dbReference type="GO" id="GO:0008652">
    <property type="term" value="P:amino acid biosynthetic process"/>
    <property type="evidence" value="ECO:0007669"/>
    <property type="project" value="UniProtKB-KW"/>
</dbReference>
<keyword evidence="4 6" id="KW-0560">Oxidoreductase</keyword>
<feature type="domain" description="SDH C-terminal" evidence="9">
    <location>
        <begin position="247"/>
        <end position="274"/>
    </location>
</feature>
<keyword evidence="5 6" id="KW-0057">Aromatic amino acid biosynthesis</keyword>
<dbReference type="InterPro" id="IPR013708">
    <property type="entry name" value="Shikimate_DH-bd_N"/>
</dbReference>
<dbReference type="InterPro" id="IPR036291">
    <property type="entry name" value="NAD(P)-bd_dom_sf"/>
</dbReference>
<dbReference type="InterPro" id="IPR006151">
    <property type="entry name" value="Shikm_DH/Glu-tRNA_Rdtase"/>
</dbReference>
<dbReference type="GO" id="GO:0050661">
    <property type="term" value="F:NADP binding"/>
    <property type="evidence" value="ECO:0007669"/>
    <property type="project" value="InterPro"/>
</dbReference>
<feature type="binding site" evidence="6">
    <location>
        <position position="69"/>
    </location>
    <ligand>
        <name>shikimate</name>
        <dbReference type="ChEBI" id="CHEBI:36208"/>
    </ligand>
</feature>
<dbReference type="EMBL" id="CP007174">
    <property type="protein sequence ID" value="AIF84012.1"/>
    <property type="molecule type" value="Genomic_DNA"/>
</dbReference>
<keyword evidence="3 6" id="KW-0521">NADP</keyword>
<feature type="binding site" evidence="6">
    <location>
        <begin position="132"/>
        <end position="136"/>
    </location>
    <ligand>
        <name>NADP(+)</name>
        <dbReference type="ChEBI" id="CHEBI:58349"/>
    </ligand>
</feature>
<dbReference type="Pfam" id="PF08501">
    <property type="entry name" value="Shikimate_dh_N"/>
    <property type="match status" value="1"/>
</dbReference>
<dbReference type="KEGG" id="nev:NTE_01954"/>
<comment type="similarity">
    <text evidence="6">Belongs to the shikimate dehydrogenase family.</text>
</comment>
<comment type="catalytic activity">
    <reaction evidence="6">
        <text>shikimate + NADP(+) = 3-dehydroshikimate + NADPH + H(+)</text>
        <dbReference type="Rhea" id="RHEA:17737"/>
        <dbReference type="ChEBI" id="CHEBI:15378"/>
        <dbReference type="ChEBI" id="CHEBI:16630"/>
        <dbReference type="ChEBI" id="CHEBI:36208"/>
        <dbReference type="ChEBI" id="CHEBI:57783"/>
        <dbReference type="ChEBI" id="CHEBI:58349"/>
        <dbReference type="EC" id="1.1.1.25"/>
    </reaction>
</comment>
<dbReference type="GO" id="GO:0009423">
    <property type="term" value="P:chorismate biosynthetic process"/>
    <property type="evidence" value="ECO:0007669"/>
    <property type="project" value="UniProtKB-UniRule"/>
</dbReference>
<organism evidence="10 11">
    <name type="scientific">Candidatus Nitrososphaera evergladensis SR1</name>
    <dbReference type="NCBI Taxonomy" id="1459636"/>
    <lineage>
        <taxon>Archaea</taxon>
        <taxon>Nitrososphaerota</taxon>
        <taxon>Nitrososphaeria</taxon>
        <taxon>Nitrososphaerales</taxon>
        <taxon>Nitrososphaeraceae</taxon>
        <taxon>Nitrososphaera</taxon>
    </lineage>
</organism>
<feature type="binding site" evidence="6">
    <location>
        <position position="254"/>
    </location>
    <ligand>
        <name>shikimate</name>
        <dbReference type="ChEBI" id="CHEBI:36208"/>
    </ligand>
</feature>
<dbReference type="SUPFAM" id="SSF51735">
    <property type="entry name" value="NAD(P)-binding Rossmann-fold domains"/>
    <property type="match status" value="1"/>
</dbReference>
<feature type="binding site" evidence="6">
    <location>
        <position position="247"/>
    </location>
    <ligand>
        <name>NADP(+)</name>
        <dbReference type="ChEBI" id="CHEBI:58349"/>
    </ligand>
</feature>
<dbReference type="Pfam" id="PF01488">
    <property type="entry name" value="Shikimate_DH"/>
    <property type="match status" value="1"/>
</dbReference>
<dbReference type="eggNOG" id="arCOG01033">
    <property type="taxonomic scope" value="Archaea"/>
</dbReference>
<dbReference type="SUPFAM" id="SSF53223">
    <property type="entry name" value="Aminoacid dehydrogenase-like, N-terminal domain"/>
    <property type="match status" value="1"/>
</dbReference>
<evidence type="ECO:0000313" key="10">
    <source>
        <dbReference type="EMBL" id="AIF84012.1"/>
    </source>
</evidence>
<feature type="binding site" evidence="6">
    <location>
        <position position="94"/>
    </location>
    <ligand>
        <name>shikimate</name>
        <dbReference type="ChEBI" id="CHEBI:36208"/>
    </ligand>
</feature>
<dbReference type="Gene3D" id="3.40.50.720">
    <property type="entry name" value="NAD(P)-binding Rossmann-like Domain"/>
    <property type="match status" value="1"/>
</dbReference>
<proteinExistence type="inferred from homology"/>
<accession>A0A075MT81</accession>
<comment type="pathway">
    <text evidence="6">Metabolic intermediate biosynthesis; chorismate biosynthesis; chorismate from D-erythrose 4-phosphate and phosphoenolpyruvate: step 4/7.</text>
</comment>
<dbReference type="HAMAP" id="MF_00222">
    <property type="entry name" value="Shikimate_DH_AroE"/>
    <property type="match status" value="1"/>
</dbReference>
<evidence type="ECO:0000259" key="7">
    <source>
        <dbReference type="Pfam" id="PF01488"/>
    </source>
</evidence>
<dbReference type="GO" id="GO:0019632">
    <property type="term" value="P:shikimate metabolic process"/>
    <property type="evidence" value="ECO:0007669"/>
    <property type="project" value="InterPro"/>
</dbReference>
<dbReference type="NCBIfam" id="TIGR00507">
    <property type="entry name" value="aroE"/>
    <property type="match status" value="1"/>
</dbReference>
<dbReference type="STRING" id="1459636.NTE_01954"/>
<feature type="domain" description="Shikimate dehydrogenase substrate binding N-terminal" evidence="8">
    <location>
        <begin position="14"/>
        <end position="96"/>
    </location>
</feature>
<dbReference type="UniPathway" id="UPA00053">
    <property type="reaction ID" value="UER00087"/>
</dbReference>
<dbReference type="GeneID" id="41597701"/>
<evidence type="ECO:0000256" key="1">
    <source>
        <dbReference type="ARBA" id="ARBA00012962"/>
    </source>
</evidence>
<dbReference type="PANTHER" id="PTHR21089:SF1">
    <property type="entry name" value="BIFUNCTIONAL 3-DEHYDROQUINATE DEHYDRATASE_SHIKIMATE DEHYDROGENASE, CHLOROPLASTIC"/>
    <property type="match status" value="1"/>
</dbReference>
<dbReference type="InterPro" id="IPR022893">
    <property type="entry name" value="Shikimate_DH_fam"/>
</dbReference>
<feature type="domain" description="Quinate/shikimate 5-dehydrogenase/glutamyl-tRNA reductase" evidence="7">
    <location>
        <begin position="127"/>
        <end position="200"/>
    </location>
</feature>
<comment type="subunit">
    <text evidence="6">Homodimer.</text>
</comment>
<dbReference type="CDD" id="cd01065">
    <property type="entry name" value="NAD_bind_Shikimate_DH"/>
    <property type="match status" value="1"/>
</dbReference>
<dbReference type="NCBIfam" id="NF001319">
    <property type="entry name" value="PRK00258.3-3"/>
    <property type="match status" value="1"/>
</dbReference>
<dbReference type="InterPro" id="IPR041121">
    <property type="entry name" value="SDH_C"/>
</dbReference>
<evidence type="ECO:0000256" key="3">
    <source>
        <dbReference type="ARBA" id="ARBA00022857"/>
    </source>
</evidence>
<dbReference type="PANTHER" id="PTHR21089">
    <property type="entry name" value="SHIKIMATE DEHYDROGENASE"/>
    <property type="match status" value="1"/>
</dbReference>
<dbReference type="Pfam" id="PF18317">
    <property type="entry name" value="SDH_C"/>
    <property type="match status" value="1"/>
</dbReference>
<dbReference type="InterPro" id="IPR046346">
    <property type="entry name" value="Aminoacid_DH-like_N_sf"/>
</dbReference>
<feature type="binding site" evidence="6">
    <location>
        <position position="224"/>
    </location>
    <ligand>
        <name>NADP(+)</name>
        <dbReference type="ChEBI" id="CHEBI:58349"/>
    </ligand>
</feature>
<feature type="active site" description="Proton acceptor" evidence="6">
    <location>
        <position position="73"/>
    </location>
</feature>
<feature type="binding site" evidence="6">
    <location>
        <position position="226"/>
    </location>
    <ligand>
        <name>shikimate</name>
        <dbReference type="ChEBI" id="CHEBI:36208"/>
    </ligand>
</feature>